<proteinExistence type="predicted"/>
<dbReference type="GeneID" id="98914024"/>
<keyword evidence="4" id="KW-1185">Reference proteome</keyword>
<dbReference type="GO" id="GO:0016758">
    <property type="term" value="F:hexosyltransferase activity"/>
    <property type="evidence" value="ECO:0007669"/>
    <property type="project" value="UniProtKB-ARBA"/>
</dbReference>
<organism evidence="3 4">
    <name type="scientific">Longibaculum muris</name>
    <dbReference type="NCBI Taxonomy" id="1796628"/>
    <lineage>
        <taxon>Bacteria</taxon>
        <taxon>Bacillati</taxon>
        <taxon>Bacillota</taxon>
        <taxon>Erysipelotrichia</taxon>
        <taxon>Erysipelotrichales</taxon>
        <taxon>Coprobacillaceae</taxon>
        <taxon>Longibaculum</taxon>
    </lineage>
</organism>
<keyword evidence="1" id="KW-1133">Transmembrane helix</keyword>
<feature type="transmembrane region" description="Helical" evidence="1">
    <location>
        <begin position="305"/>
        <end position="328"/>
    </location>
</feature>
<evidence type="ECO:0000313" key="3">
    <source>
        <dbReference type="EMBL" id="TCW02895.1"/>
    </source>
</evidence>
<dbReference type="InterPro" id="IPR029044">
    <property type="entry name" value="Nucleotide-diphossugar_trans"/>
</dbReference>
<dbReference type="PANTHER" id="PTHR22916">
    <property type="entry name" value="GLYCOSYLTRANSFERASE"/>
    <property type="match status" value="1"/>
</dbReference>
<keyword evidence="3" id="KW-0808">Transferase</keyword>
<keyword evidence="1" id="KW-0812">Transmembrane</keyword>
<feature type="domain" description="Glycosyltransferase 2-like" evidence="2">
    <location>
        <begin position="8"/>
        <end position="143"/>
    </location>
</feature>
<comment type="caution">
    <text evidence="3">The sequence shown here is derived from an EMBL/GenBank/DDBJ whole genome shotgun (WGS) entry which is preliminary data.</text>
</comment>
<accession>A0A4R3Z916</accession>
<dbReference type="AlphaFoldDB" id="A0A4R3Z916"/>
<dbReference type="EMBL" id="SMCQ01000001">
    <property type="protein sequence ID" value="TCW02895.1"/>
    <property type="molecule type" value="Genomic_DNA"/>
</dbReference>
<reference evidence="3 4" key="1">
    <citation type="submission" date="2019-03" db="EMBL/GenBank/DDBJ databases">
        <title>Genomic Encyclopedia of Type Strains, Phase IV (KMG-IV): sequencing the most valuable type-strain genomes for metagenomic binning, comparative biology and taxonomic classification.</title>
        <authorList>
            <person name="Goeker M."/>
        </authorList>
    </citation>
    <scope>NUCLEOTIDE SEQUENCE [LARGE SCALE GENOMIC DNA]</scope>
    <source>
        <strain evidence="3 4">DSM 29487</strain>
    </source>
</reference>
<sequence length="331" mass="38451">MCKSLKISVIMPVYNSEKYVVRTVESVLAQTYDNYELIIIDDGSTDGTIDLLKDRYSTNPKISIKSIENQGVSNARNVGISLASGDFISFIDSDDYYSSTFLEKMVGIIEPNCDLIICGYNIVNHFKEKTSISKVKIEAGCFDYYHLYSKYFYYKEMGIFNPVWNKLFNTYIIKTNNLQFVKGQYMGEDLIFNLEFMRKSQKIKIIEDSLYNYVTNDDQTVVKPNIRYLDNIIVIYDMIKRELKSNGLFKINESDFINDYRKDIFASYINIIKSKNKRDEKLKYLKLLHSCAIENQLLNNIGVNIFFLLLKYKCFGSLLFIGNVIMLAKGK</sequence>
<dbReference type="CDD" id="cd00761">
    <property type="entry name" value="Glyco_tranf_GTA_type"/>
    <property type="match status" value="1"/>
</dbReference>
<dbReference type="InterPro" id="IPR001173">
    <property type="entry name" value="Glyco_trans_2-like"/>
</dbReference>
<protein>
    <submittedName>
        <fullName evidence="3">Glycosyltransferase EpsJ</fullName>
    </submittedName>
</protein>
<evidence type="ECO:0000313" key="4">
    <source>
        <dbReference type="Proteomes" id="UP000295515"/>
    </source>
</evidence>
<gene>
    <name evidence="3" type="ORF">EDD60_101199</name>
</gene>
<dbReference type="Proteomes" id="UP000295515">
    <property type="component" value="Unassembled WGS sequence"/>
</dbReference>
<dbReference type="Gene3D" id="3.90.550.10">
    <property type="entry name" value="Spore Coat Polysaccharide Biosynthesis Protein SpsA, Chain A"/>
    <property type="match status" value="1"/>
</dbReference>
<evidence type="ECO:0000259" key="2">
    <source>
        <dbReference type="Pfam" id="PF00535"/>
    </source>
</evidence>
<dbReference type="Pfam" id="PF00535">
    <property type="entry name" value="Glycos_transf_2"/>
    <property type="match status" value="1"/>
</dbReference>
<dbReference type="PANTHER" id="PTHR22916:SF3">
    <property type="entry name" value="UDP-GLCNAC:BETAGAL BETA-1,3-N-ACETYLGLUCOSAMINYLTRANSFERASE-LIKE PROTEIN 1"/>
    <property type="match status" value="1"/>
</dbReference>
<name>A0A4R3Z916_9FIRM</name>
<keyword evidence="1" id="KW-0472">Membrane</keyword>
<dbReference type="SUPFAM" id="SSF53448">
    <property type="entry name" value="Nucleotide-diphospho-sugar transferases"/>
    <property type="match status" value="1"/>
</dbReference>
<evidence type="ECO:0000256" key="1">
    <source>
        <dbReference type="SAM" id="Phobius"/>
    </source>
</evidence>
<dbReference type="RefSeq" id="WP_066445607.1">
    <property type="nucleotide sequence ID" value="NZ_DBGCPY010000067.1"/>
</dbReference>